<accession>K0JY70</accession>
<sequence length="62" mass="6672">MTQAKWRKSSLSNQVNACVEVLLTRQTSGVRDSKNASGAVLAFPVASFAAFRDSVKVSRTTP</sequence>
<reference evidence="2 3" key="1">
    <citation type="journal article" date="2012" name="BMC Genomics">
        <title>Complete genome sequence of Saccharothrix espanaensis DSM 44229T and comparison to the other completely sequenced Pseudonocardiaceae.</title>
        <authorList>
            <person name="Strobel T."/>
            <person name="Al-Dilaimi A."/>
            <person name="Blom J."/>
            <person name="Gessner A."/>
            <person name="Kalinowski J."/>
            <person name="Luzhetska M."/>
            <person name="Puhler A."/>
            <person name="Szczepanowski R."/>
            <person name="Bechthold A."/>
            <person name="Ruckert C."/>
        </authorList>
    </citation>
    <scope>NUCLEOTIDE SEQUENCE [LARGE SCALE GENOMIC DNA]</scope>
    <source>
        <strain evidence="3">ATCC 51144 / DSM 44229 / JCM 9112 / NBRC 15066 / NRRL 15764</strain>
    </source>
</reference>
<organism evidence="2 3">
    <name type="scientific">Saccharothrix espanaensis (strain ATCC 51144 / DSM 44229 / JCM 9112 / NBRC 15066 / NRRL 15764)</name>
    <dbReference type="NCBI Taxonomy" id="1179773"/>
    <lineage>
        <taxon>Bacteria</taxon>
        <taxon>Bacillati</taxon>
        <taxon>Actinomycetota</taxon>
        <taxon>Actinomycetes</taxon>
        <taxon>Pseudonocardiales</taxon>
        <taxon>Pseudonocardiaceae</taxon>
        <taxon>Saccharothrix</taxon>
    </lineage>
</organism>
<dbReference type="HOGENOM" id="CLU_131550_3_2_11"/>
<dbReference type="STRING" id="1179773.BN6_18070"/>
<protein>
    <recommendedName>
        <fullName evidence="1">DUF397 domain-containing protein</fullName>
    </recommendedName>
</protein>
<dbReference type="KEGG" id="sesp:BN6_18070"/>
<dbReference type="RefSeq" id="WP_015099241.1">
    <property type="nucleotide sequence ID" value="NC_019673.1"/>
</dbReference>
<evidence type="ECO:0000313" key="2">
    <source>
        <dbReference type="EMBL" id="CCH29128.1"/>
    </source>
</evidence>
<evidence type="ECO:0000259" key="1">
    <source>
        <dbReference type="Pfam" id="PF04149"/>
    </source>
</evidence>
<dbReference type="PATRIC" id="fig|1179773.3.peg.1815"/>
<proteinExistence type="predicted"/>
<dbReference type="AlphaFoldDB" id="K0JY70"/>
<gene>
    <name evidence="2" type="ordered locus">BN6_18070</name>
</gene>
<dbReference type="OrthoDB" id="3699563at2"/>
<dbReference type="EMBL" id="HE804045">
    <property type="protein sequence ID" value="CCH29128.1"/>
    <property type="molecule type" value="Genomic_DNA"/>
</dbReference>
<dbReference type="BioCyc" id="SESP1179773:BN6_RS08865-MONOMER"/>
<feature type="domain" description="DUF397" evidence="1">
    <location>
        <begin position="4"/>
        <end position="56"/>
    </location>
</feature>
<dbReference type="InterPro" id="IPR007278">
    <property type="entry name" value="DUF397"/>
</dbReference>
<name>K0JY70_SACES</name>
<dbReference type="Pfam" id="PF04149">
    <property type="entry name" value="DUF397"/>
    <property type="match status" value="1"/>
</dbReference>
<keyword evidence="3" id="KW-1185">Reference proteome</keyword>
<dbReference type="Proteomes" id="UP000006281">
    <property type="component" value="Chromosome"/>
</dbReference>
<evidence type="ECO:0000313" key="3">
    <source>
        <dbReference type="Proteomes" id="UP000006281"/>
    </source>
</evidence>